<evidence type="ECO:0000313" key="2">
    <source>
        <dbReference type="Proteomes" id="UP000507470"/>
    </source>
</evidence>
<keyword evidence="2" id="KW-1185">Reference proteome</keyword>
<accession>A0A6J8CT80</accession>
<sequence>MEYARTIPLQIGLKVDHRGQLYKIVDHHRQEHSVVQYVIQSLSSGQTKRVFRHEICDASVTSMFNRLTEVTIFQFVHESSQSDDELSSITFTQGVPEPVVEPEPVLAPEQALEPEPVLEPEPPLKKPRFKEMPNREHIDMLAQARVEKTTKQQTDWGVRLFRGWLTENQYNDKFEELESSILNDRLSFFYPSLQTKKRTDYSKSALVGIRAAISRHLTSPPFNRNVNLMKDNAFMTSNHVITGMNKTLKRAGKDVTVHKKPVAEGDVQRLYSSGVFNTDSPVTQQNKVFWDLMLNFGRRGQEGLNTLKKSSFGKFKDDKGHIYYKMTYNEANKTHHGVDSHENRQEVRLYEKSEDINCPVASLDFYLYKLSPKCNALFQQPLLYPKPNCWYVNQAMGKKIKSNDAKDFK</sequence>
<dbReference type="PANTHER" id="PTHR21446:SF12">
    <property type="entry name" value="POTASSIUM CHANNEL TETRAMERIZATION DOMAIN CONTAINING 1"/>
    <property type="match status" value="1"/>
</dbReference>
<gene>
    <name evidence="1" type="ORF">MCOR_32684</name>
</gene>
<dbReference type="Proteomes" id="UP000507470">
    <property type="component" value="Unassembled WGS sequence"/>
</dbReference>
<dbReference type="InterPro" id="IPR052787">
    <property type="entry name" value="MAVS"/>
</dbReference>
<proteinExistence type="predicted"/>
<name>A0A6J8CT80_MYTCO</name>
<protein>
    <submittedName>
        <fullName evidence="1">KCTD1_15</fullName>
    </submittedName>
</protein>
<organism evidence="1 2">
    <name type="scientific">Mytilus coruscus</name>
    <name type="common">Sea mussel</name>
    <dbReference type="NCBI Taxonomy" id="42192"/>
    <lineage>
        <taxon>Eukaryota</taxon>
        <taxon>Metazoa</taxon>
        <taxon>Spiralia</taxon>
        <taxon>Lophotrochozoa</taxon>
        <taxon>Mollusca</taxon>
        <taxon>Bivalvia</taxon>
        <taxon>Autobranchia</taxon>
        <taxon>Pteriomorphia</taxon>
        <taxon>Mytilida</taxon>
        <taxon>Mytiloidea</taxon>
        <taxon>Mytilidae</taxon>
        <taxon>Mytilinae</taxon>
        <taxon>Mytilus</taxon>
    </lineage>
</organism>
<dbReference type="AlphaFoldDB" id="A0A6J8CT80"/>
<dbReference type="EMBL" id="CACVKT020005880">
    <property type="protein sequence ID" value="CAC5398304.1"/>
    <property type="molecule type" value="Genomic_DNA"/>
</dbReference>
<dbReference type="OrthoDB" id="10067014at2759"/>
<evidence type="ECO:0000313" key="1">
    <source>
        <dbReference type="EMBL" id="CAC5398304.1"/>
    </source>
</evidence>
<reference evidence="1 2" key="1">
    <citation type="submission" date="2020-06" db="EMBL/GenBank/DDBJ databases">
        <authorList>
            <person name="Li R."/>
            <person name="Bekaert M."/>
        </authorList>
    </citation>
    <scope>NUCLEOTIDE SEQUENCE [LARGE SCALE GENOMIC DNA]</scope>
    <source>
        <strain evidence="2">wild</strain>
    </source>
</reference>
<dbReference type="PANTHER" id="PTHR21446">
    <property type="entry name" value="DUF3504 DOMAIN-CONTAINING PROTEIN"/>
    <property type="match status" value="1"/>
</dbReference>